<dbReference type="PROSITE" id="PS00622">
    <property type="entry name" value="HTH_LUXR_1"/>
    <property type="match status" value="1"/>
</dbReference>
<comment type="caution">
    <text evidence="5">The sequence shown here is derived from an EMBL/GenBank/DDBJ whole genome shotgun (WGS) entry which is preliminary data.</text>
</comment>
<dbReference type="InterPro" id="IPR000792">
    <property type="entry name" value="Tscrpt_reg_LuxR_C"/>
</dbReference>
<dbReference type="GO" id="GO:0003677">
    <property type="term" value="F:DNA binding"/>
    <property type="evidence" value="ECO:0007669"/>
    <property type="project" value="UniProtKB-KW"/>
</dbReference>
<sequence length="209" mass="22710">AAARVRALAGRIEGAEREWVDMVPFVREQIVDGWSQHAGKRVHLEVAEWPASLPLELTTRLYLLMHSLVALAVRAAESRVTLLLSGDGQAMWIQVCDDRAAAPSDDQITAFAPEVVASVKRLGGSLATVRDADGLLGVKVLLPLSVARPEGYTLTTRERRVLEALSIGTSNRAIAAELGISPKTLQNHLTAIYRKLGVASRAQAMRFLR</sequence>
<dbReference type="EMBL" id="JAGSOG010000061">
    <property type="protein sequence ID" value="MBR7834507.1"/>
    <property type="molecule type" value="Genomic_DNA"/>
</dbReference>
<accession>A0A941IQR5</accession>
<evidence type="ECO:0000256" key="3">
    <source>
        <dbReference type="ARBA" id="ARBA00023163"/>
    </source>
</evidence>
<dbReference type="Pfam" id="PF00196">
    <property type="entry name" value="GerE"/>
    <property type="match status" value="1"/>
</dbReference>
<dbReference type="PRINTS" id="PR00038">
    <property type="entry name" value="HTHLUXR"/>
</dbReference>
<dbReference type="Gene3D" id="3.30.565.10">
    <property type="entry name" value="Histidine kinase-like ATPase, C-terminal domain"/>
    <property type="match status" value="1"/>
</dbReference>
<keyword evidence="6" id="KW-1185">Reference proteome</keyword>
<keyword evidence="3" id="KW-0804">Transcription</keyword>
<dbReference type="CDD" id="cd06170">
    <property type="entry name" value="LuxR_C_like"/>
    <property type="match status" value="1"/>
</dbReference>
<feature type="domain" description="HTH luxR-type" evidence="4">
    <location>
        <begin position="147"/>
        <end position="209"/>
    </location>
</feature>
<keyword evidence="2" id="KW-0238">DNA-binding</keyword>
<dbReference type="PANTHER" id="PTHR44688:SF16">
    <property type="entry name" value="DNA-BINDING TRANSCRIPTIONAL ACTIVATOR DEVR_DOSR"/>
    <property type="match status" value="1"/>
</dbReference>
<gene>
    <name evidence="5" type="ORF">KDL01_14635</name>
</gene>
<dbReference type="InterPro" id="IPR036890">
    <property type="entry name" value="HATPase_C_sf"/>
</dbReference>
<reference evidence="5" key="1">
    <citation type="submission" date="2021-04" db="EMBL/GenBank/DDBJ databases">
        <title>Genome based classification of Actinospica acidithermotolerans sp. nov., an actinobacterium isolated from an Indonesian hot spring.</title>
        <authorList>
            <person name="Kusuma A.B."/>
            <person name="Putra K.E."/>
            <person name="Nafisah S."/>
            <person name="Loh J."/>
            <person name="Nouioui I."/>
            <person name="Goodfellow M."/>
        </authorList>
    </citation>
    <scope>NUCLEOTIDE SEQUENCE</scope>
    <source>
        <strain evidence="5">CSCA 57</strain>
    </source>
</reference>
<feature type="non-terminal residue" evidence="5">
    <location>
        <position position="1"/>
    </location>
</feature>
<dbReference type="PANTHER" id="PTHR44688">
    <property type="entry name" value="DNA-BINDING TRANSCRIPTIONAL ACTIVATOR DEVR_DOSR"/>
    <property type="match status" value="1"/>
</dbReference>
<dbReference type="SUPFAM" id="SSF55874">
    <property type="entry name" value="ATPase domain of HSP90 chaperone/DNA topoisomerase II/histidine kinase"/>
    <property type="match status" value="1"/>
</dbReference>
<dbReference type="Proteomes" id="UP000675781">
    <property type="component" value="Unassembled WGS sequence"/>
</dbReference>
<proteinExistence type="predicted"/>
<dbReference type="GO" id="GO:0006355">
    <property type="term" value="P:regulation of DNA-templated transcription"/>
    <property type="evidence" value="ECO:0007669"/>
    <property type="project" value="InterPro"/>
</dbReference>
<organism evidence="5 6">
    <name type="scientific">Actinospica durhamensis</name>
    <dbReference type="NCBI Taxonomy" id="1508375"/>
    <lineage>
        <taxon>Bacteria</taxon>
        <taxon>Bacillati</taxon>
        <taxon>Actinomycetota</taxon>
        <taxon>Actinomycetes</taxon>
        <taxon>Catenulisporales</taxon>
        <taxon>Actinospicaceae</taxon>
        <taxon>Actinospica</taxon>
    </lineage>
</organism>
<dbReference type="SUPFAM" id="SSF46894">
    <property type="entry name" value="C-terminal effector domain of the bipartite response regulators"/>
    <property type="match status" value="1"/>
</dbReference>
<dbReference type="InterPro" id="IPR016032">
    <property type="entry name" value="Sig_transdc_resp-reg_C-effctor"/>
</dbReference>
<dbReference type="AlphaFoldDB" id="A0A941IQR5"/>
<protein>
    <recommendedName>
        <fullName evidence="4">HTH luxR-type domain-containing protein</fullName>
    </recommendedName>
</protein>
<evidence type="ECO:0000259" key="4">
    <source>
        <dbReference type="PROSITE" id="PS50043"/>
    </source>
</evidence>
<dbReference type="InterPro" id="IPR036388">
    <property type="entry name" value="WH-like_DNA-bd_sf"/>
</dbReference>
<evidence type="ECO:0000313" key="5">
    <source>
        <dbReference type="EMBL" id="MBR7834507.1"/>
    </source>
</evidence>
<evidence type="ECO:0000256" key="2">
    <source>
        <dbReference type="ARBA" id="ARBA00023125"/>
    </source>
</evidence>
<evidence type="ECO:0000313" key="6">
    <source>
        <dbReference type="Proteomes" id="UP000675781"/>
    </source>
</evidence>
<keyword evidence="1" id="KW-0805">Transcription regulation</keyword>
<dbReference type="RefSeq" id="WP_246576442.1">
    <property type="nucleotide sequence ID" value="NZ_JAGSOG010000061.1"/>
</dbReference>
<dbReference type="Gene3D" id="1.10.10.10">
    <property type="entry name" value="Winged helix-like DNA-binding domain superfamily/Winged helix DNA-binding domain"/>
    <property type="match status" value="1"/>
</dbReference>
<dbReference type="PROSITE" id="PS50043">
    <property type="entry name" value="HTH_LUXR_2"/>
    <property type="match status" value="1"/>
</dbReference>
<evidence type="ECO:0000256" key="1">
    <source>
        <dbReference type="ARBA" id="ARBA00023015"/>
    </source>
</evidence>
<name>A0A941IQR5_9ACTN</name>
<dbReference type="SMART" id="SM00421">
    <property type="entry name" value="HTH_LUXR"/>
    <property type="match status" value="1"/>
</dbReference>